<feature type="domain" description="UDP-N-acetylglucosamine 2-epimerase" evidence="1">
    <location>
        <begin position="26"/>
        <end position="364"/>
    </location>
</feature>
<sequence>MSAPRRIAYVSGTRADFGLMASTLQRLNATAGVQVGVLVTGMHLSAAFGGTVKEIEASGLPVWARVPVDIDDRSPAAMSRAIGQALLGFTSALQEQRPDMVLLLGDRGEMLAGAIAALHLGIPIAHLHGGERSGTVDEPVRHAITKLAHLHLVGTEESRDRVVRMGEVPANVHVVGAPSLDDIASRPDRARADVLAKLGLPADARYVLVLFHPVVQEAAQAGEQADALLQALRETAGDRHIVWLAPNADAGSGAILAKAEAAAGGKLHLITHLPRNDYLDALAQADVLAGNSSSGIIEAASSGTPVVNIGSRQRLRQRNANTLECEADRASIAGALRRALDRGRFAPANVYGDGHAGERIAKLLAGVPLPPELLDKANAY</sequence>
<evidence type="ECO:0000259" key="1">
    <source>
        <dbReference type="Pfam" id="PF02350"/>
    </source>
</evidence>
<dbReference type="InterPro" id="IPR020004">
    <property type="entry name" value="UDP-GlcNAc_Epase"/>
</dbReference>
<dbReference type="RefSeq" id="WP_135249700.1">
    <property type="nucleotide sequence ID" value="NZ_SMLK01000002.1"/>
</dbReference>
<gene>
    <name evidence="2" type="primary">neuC</name>
    <name evidence="2" type="ORF">EZ216_10595</name>
</gene>
<dbReference type="CDD" id="cd03786">
    <property type="entry name" value="GTB_UDP-GlcNAc_2-Epimerase"/>
    <property type="match status" value="1"/>
</dbReference>
<dbReference type="Pfam" id="PF02350">
    <property type="entry name" value="Epimerase_2"/>
    <property type="match status" value="1"/>
</dbReference>
<dbReference type="EMBL" id="SMLK01000002">
    <property type="protein sequence ID" value="TFZ04075.1"/>
    <property type="molecule type" value="Genomic_DNA"/>
</dbReference>
<dbReference type="NCBIfam" id="TIGR03568">
    <property type="entry name" value="NeuC_NnaA"/>
    <property type="match status" value="1"/>
</dbReference>
<dbReference type="OrthoDB" id="9803238at2"/>
<dbReference type="AlphaFoldDB" id="A0A4Z0C1F2"/>
<name>A0A4Z0C1F2_9BURK</name>
<keyword evidence="2" id="KW-0378">Hydrolase</keyword>
<dbReference type="GO" id="GO:0004553">
    <property type="term" value="F:hydrolase activity, hydrolyzing O-glycosyl compounds"/>
    <property type="evidence" value="ECO:0007669"/>
    <property type="project" value="InterPro"/>
</dbReference>
<keyword evidence="3" id="KW-1185">Reference proteome</keyword>
<dbReference type="Proteomes" id="UP000297839">
    <property type="component" value="Unassembled WGS sequence"/>
</dbReference>
<keyword evidence="2" id="KW-0326">Glycosidase</keyword>
<comment type="caution">
    <text evidence="2">The sequence shown here is derived from an EMBL/GenBank/DDBJ whole genome shotgun (WGS) entry which is preliminary data.</text>
</comment>
<dbReference type="PANTHER" id="PTHR43174">
    <property type="entry name" value="UDP-N-ACETYLGLUCOSAMINE 2-EPIMERASE"/>
    <property type="match status" value="1"/>
</dbReference>
<dbReference type="InterPro" id="IPR003331">
    <property type="entry name" value="UDP_GlcNAc_Epimerase_2_dom"/>
</dbReference>
<dbReference type="InterPro" id="IPR029767">
    <property type="entry name" value="WecB-like"/>
</dbReference>
<dbReference type="PANTHER" id="PTHR43174:SF3">
    <property type="entry name" value="UDP-N-ACETYLGLUCOSAMINE 2-EPIMERASE"/>
    <property type="match status" value="1"/>
</dbReference>
<dbReference type="Gene3D" id="3.40.50.2000">
    <property type="entry name" value="Glycogen Phosphorylase B"/>
    <property type="match status" value="2"/>
</dbReference>
<dbReference type="SUPFAM" id="SSF53756">
    <property type="entry name" value="UDP-Glycosyltransferase/glycogen phosphorylase"/>
    <property type="match status" value="1"/>
</dbReference>
<dbReference type="GO" id="GO:0006047">
    <property type="term" value="P:UDP-N-acetylglucosamine metabolic process"/>
    <property type="evidence" value="ECO:0007669"/>
    <property type="project" value="InterPro"/>
</dbReference>
<reference evidence="2 3" key="1">
    <citation type="submission" date="2019-03" db="EMBL/GenBank/DDBJ databases">
        <title>Ramlibacter sp. 18x22-1, whole genome shotgun sequence.</title>
        <authorList>
            <person name="Zhang X."/>
            <person name="Feng G."/>
            <person name="Zhu H."/>
        </authorList>
    </citation>
    <scope>NUCLEOTIDE SEQUENCE [LARGE SCALE GENOMIC DNA]</scope>
    <source>
        <strain evidence="2 3">18x22-1</strain>
    </source>
</reference>
<dbReference type="EC" id="3.2.1.183" evidence="2"/>
<protein>
    <submittedName>
        <fullName evidence="2">UDP-N-acetylglucosamine 2-epimerase (Hydrolyzing)</fullName>
        <ecNumber evidence="2">3.2.1.183</ecNumber>
    </submittedName>
</protein>
<organism evidence="2 3">
    <name type="scientific">Ramlibacter humi</name>
    <dbReference type="NCBI Taxonomy" id="2530451"/>
    <lineage>
        <taxon>Bacteria</taxon>
        <taxon>Pseudomonadati</taxon>
        <taxon>Pseudomonadota</taxon>
        <taxon>Betaproteobacteria</taxon>
        <taxon>Burkholderiales</taxon>
        <taxon>Comamonadaceae</taxon>
        <taxon>Ramlibacter</taxon>
    </lineage>
</organism>
<accession>A0A4Z0C1F2</accession>
<proteinExistence type="predicted"/>
<evidence type="ECO:0000313" key="2">
    <source>
        <dbReference type="EMBL" id="TFZ04075.1"/>
    </source>
</evidence>
<evidence type="ECO:0000313" key="3">
    <source>
        <dbReference type="Proteomes" id="UP000297839"/>
    </source>
</evidence>